<proteinExistence type="predicted"/>
<name>A0ABT8G5G3_9MICO</name>
<keyword evidence="1" id="KW-0472">Membrane</keyword>
<dbReference type="Proteomes" id="UP001172728">
    <property type="component" value="Unassembled WGS sequence"/>
</dbReference>
<keyword evidence="1" id="KW-1133">Transmembrane helix</keyword>
<feature type="transmembrane region" description="Helical" evidence="1">
    <location>
        <begin position="159"/>
        <end position="179"/>
    </location>
</feature>
<feature type="transmembrane region" description="Helical" evidence="1">
    <location>
        <begin position="21"/>
        <end position="40"/>
    </location>
</feature>
<evidence type="ECO:0000313" key="3">
    <source>
        <dbReference type="Proteomes" id="UP001172728"/>
    </source>
</evidence>
<feature type="transmembrane region" description="Helical" evidence="1">
    <location>
        <begin position="126"/>
        <end position="143"/>
    </location>
</feature>
<organism evidence="2 3">
    <name type="scientific">Demequina litoralis</name>
    <dbReference type="NCBI Taxonomy" id="3051660"/>
    <lineage>
        <taxon>Bacteria</taxon>
        <taxon>Bacillati</taxon>
        <taxon>Actinomycetota</taxon>
        <taxon>Actinomycetes</taxon>
        <taxon>Micrococcales</taxon>
        <taxon>Demequinaceae</taxon>
        <taxon>Demequina</taxon>
    </lineage>
</organism>
<keyword evidence="3" id="KW-1185">Reference proteome</keyword>
<evidence type="ECO:0008006" key="4">
    <source>
        <dbReference type="Google" id="ProtNLM"/>
    </source>
</evidence>
<feature type="transmembrane region" description="Helical" evidence="1">
    <location>
        <begin position="46"/>
        <end position="69"/>
    </location>
</feature>
<evidence type="ECO:0000256" key="1">
    <source>
        <dbReference type="SAM" id="Phobius"/>
    </source>
</evidence>
<gene>
    <name evidence="2" type="ORF">QQX09_00745</name>
</gene>
<evidence type="ECO:0000313" key="2">
    <source>
        <dbReference type="EMBL" id="MDN4474375.1"/>
    </source>
</evidence>
<feature type="transmembrane region" description="Helical" evidence="1">
    <location>
        <begin position="191"/>
        <end position="210"/>
    </location>
</feature>
<comment type="caution">
    <text evidence="2">The sequence shown here is derived from an EMBL/GenBank/DDBJ whole genome shotgun (WGS) entry which is preliminary data.</text>
</comment>
<accession>A0ABT8G5G3</accession>
<reference evidence="2" key="1">
    <citation type="submission" date="2023-06" db="EMBL/GenBank/DDBJ databases">
        <title>Sysu t00192.</title>
        <authorList>
            <person name="Gao L."/>
            <person name="Fang B.-Z."/>
            <person name="Li W.-J."/>
        </authorList>
    </citation>
    <scope>NUCLEOTIDE SEQUENCE</scope>
    <source>
        <strain evidence="2">SYSU T00192</strain>
    </source>
</reference>
<feature type="transmembrane region" description="Helical" evidence="1">
    <location>
        <begin position="90"/>
        <end position="114"/>
    </location>
</feature>
<dbReference type="RefSeq" id="WP_301130798.1">
    <property type="nucleotide sequence ID" value="NZ_JAUHPW010000001.1"/>
</dbReference>
<protein>
    <recommendedName>
        <fullName evidence="4">YrhK domain-containing protein</fullName>
    </recommendedName>
</protein>
<keyword evidence="1" id="KW-0812">Transmembrane</keyword>
<dbReference type="EMBL" id="JAUHPW010000001">
    <property type="protein sequence ID" value="MDN4474375.1"/>
    <property type="molecule type" value="Genomic_DNA"/>
</dbReference>
<sequence>MAAQGREAVSPRRYIRLRAEAVGFALGSLCFIVGALPWYADAVGAIATGVTFFTGSLLFTAAGLIQLLLSGRRAPRRGAPAGDRLDWWAAAVQAVGTLLFNISTFVALLAAIAAPDAVGIGWRSNAWGSLAFLVSGVLALAASRRRDELWHIRARTPEAAWLNMAGSVAFGVSAIGAYVVPETTTFVSQLWANLGTVLGGLCFLAAAVLVRPGATAEVAPS</sequence>